<dbReference type="Proteomes" id="UP001605036">
    <property type="component" value="Unassembled WGS sequence"/>
</dbReference>
<accession>A0ABD1ZC25</accession>
<evidence type="ECO:0000313" key="2">
    <source>
        <dbReference type="Proteomes" id="UP001605036"/>
    </source>
</evidence>
<name>A0ABD1ZC25_9MARC</name>
<sequence length="83" mass="9328">MLNRTREADTGSLIFGLSLYIVLRSQEIAYSKWSEVYLIQFGNGRTTFSSLLHLSSRSWAGALSEVGNSTGLETRGHEYIEVR</sequence>
<keyword evidence="2" id="KW-1185">Reference proteome</keyword>
<gene>
    <name evidence="1" type="ORF">R1flu_012551</name>
</gene>
<dbReference type="AlphaFoldDB" id="A0ABD1ZC25"/>
<evidence type="ECO:0000313" key="1">
    <source>
        <dbReference type="EMBL" id="KAL2644964.1"/>
    </source>
</evidence>
<proteinExistence type="predicted"/>
<comment type="caution">
    <text evidence="1">The sequence shown here is derived from an EMBL/GenBank/DDBJ whole genome shotgun (WGS) entry which is preliminary data.</text>
</comment>
<reference evidence="1 2" key="1">
    <citation type="submission" date="2024-09" db="EMBL/GenBank/DDBJ databases">
        <title>Chromosome-scale assembly of Riccia fluitans.</title>
        <authorList>
            <person name="Paukszto L."/>
            <person name="Sawicki J."/>
            <person name="Karawczyk K."/>
            <person name="Piernik-Szablinska J."/>
            <person name="Szczecinska M."/>
            <person name="Mazdziarz M."/>
        </authorList>
    </citation>
    <scope>NUCLEOTIDE SEQUENCE [LARGE SCALE GENOMIC DNA]</scope>
    <source>
        <strain evidence="1">Rf_01</strain>
        <tissue evidence="1">Aerial parts of the thallus</tissue>
    </source>
</reference>
<dbReference type="EMBL" id="JBHFFA010000002">
    <property type="protein sequence ID" value="KAL2644964.1"/>
    <property type="molecule type" value="Genomic_DNA"/>
</dbReference>
<organism evidence="1 2">
    <name type="scientific">Riccia fluitans</name>
    <dbReference type="NCBI Taxonomy" id="41844"/>
    <lineage>
        <taxon>Eukaryota</taxon>
        <taxon>Viridiplantae</taxon>
        <taxon>Streptophyta</taxon>
        <taxon>Embryophyta</taxon>
        <taxon>Marchantiophyta</taxon>
        <taxon>Marchantiopsida</taxon>
        <taxon>Marchantiidae</taxon>
        <taxon>Marchantiales</taxon>
        <taxon>Ricciaceae</taxon>
        <taxon>Riccia</taxon>
    </lineage>
</organism>
<protein>
    <submittedName>
        <fullName evidence="1">Uncharacterized protein</fullName>
    </submittedName>
</protein>